<protein>
    <recommendedName>
        <fullName evidence="5">Chemotaxis protein</fullName>
    </recommendedName>
</protein>
<keyword evidence="4" id="KW-1185">Reference proteome</keyword>
<dbReference type="EMBL" id="WTFF01000002">
    <property type="protein sequence ID" value="MBW5480401.1"/>
    <property type="molecule type" value="Genomic_DNA"/>
</dbReference>
<dbReference type="PANTHER" id="PTHR23242">
    <property type="entry name" value="TRANSCRIPTION FACTOR HOXA13"/>
    <property type="match status" value="1"/>
</dbReference>
<comment type="caution">
    <text evidence="3">The sequence shown here is derived from an EMBL/GenBank/DDBJ whole genome shotgun (WGS) entry which is preliminary data.</text>
</comment>
<organism evidence="3 4">
    <name type="scientific">Streptomyces bambusae</name>
    <dbReference type="NCBI Taxonomy" id="1550616"/>
    <lineage>
        <taxon>Bacteria</taxon>
        <taxon>Bacillati</taxon>
        <taxon>Actinomycetota</taxon>
        <taxon>Actinomycetes</taxon>
        <taxon>Kitasatosporales</taxon>
        <taxon>Streptomycetaceae</taxon>
        <taxon>Streptomyces</taxon>
    </lineage>
</organism>
<name>A0ABS6YY41_9ACTN</name>
<evidence type="ECO:0000313" key="3">
    <source>
        <dbReference type="EMBL" id="MBW5480401.1"/>
    </source>
</evidence>
<gene>
    <name evidence="3" type="ORF">GPJ59_00430</name>
</gene>
<dbReference type="Pfam" id="PF03752">
    <property type="entry name" value="ALF"/>
    <property type="match status" value="1"/>
</dbReference>
<feature type="non-terminal residue" evidence="3">
    <location>
        <position position="1"/>
    </location>
</feature>
<reference evidence="3 4" key="1">
    <citation type="submission" date="2019-12" db="EMBL/GenBank/DDBJ databases">
        <title>Genome sequence of Streptomyces bambusae.</title>
        <authorList>
            <person name="Bansal K."/>
            <person name="Choksket S."/>
            <person name="Korpole S."/>
            <person name="Patil P.B."/>
        </authorList>
    </citation>
    <scope>NUCLEOTIDE SEQUENCE [LARGE SCALE GENOMIC DNA]</scope>
    <source>
        <strain evidence="3 4">SK60</strain>
    </source>
</reference>
<evidence type="ECO:0008006" key="5">
    <source>
        <dbReference type="Google" id="ProtNLM"/>
    </source>
</evidence>
<dbReference type="Proteomes" id="UP000812013">
    <property type="component" value="Unassembled WGS sequence"/>
</dbReference>
<dbReference type="InterPro" id="IPR005506">
    <property type="entry name" value="DUF312_ALF"/>
</dbReference>
<feature type="region of interest" description="Disordered" evidence="2">
    <location>
        <begin position="524"/>
        <end position="581"/>
    </location>
</feature>
<evidence type="ECO:0000256" key="1">
    <source>
        <dbReference type="SAM" id="Coils"/>
    </source>
</evidence>
<keyword evidence="1" id="KW-0175">Coiled coil</keyword>
<feature type="compositionally biased region" description="Low complexity" evidence="2">
    <location>
        <begin position="545"/>
        <end position="561"/>
    </location>
</feature>
<dbReference type="PANTHER" id="PTHR23242:SF9">
    <property type="entry name" value="TRANSCRIPTION FACTOR HOXA13"/>
    <property type="match status" value="1"/>
</dbReference>
<feature type="compositionally biased region" description="Low complexity" evidence="2">
    <location>
        <begin position="524"/>
        <end position="537"/>
    </location>
</feature>
<feature type="coiled-coil region" evidence="1">
    <location>
        <begin position="398"/>
        <end position="425"/>
    </location>
</feature>
<feature type="coiled-coil region" evidence="1">
    <location>
        <begin position="148"/>
        <end position="182"/>
    </location>
</feature>
<proteinExistence type="predicted"/>
<evidence type="ECO:0000256" key="2">
    <source>
        <dbReference type="SAM" id="MobiDB-lite"/>
    </source>
</evidence>
<evidence type="ECO:0000313" key="4">
    <source>
        <dbReference type="Proteomes" id="UP000812013"/>
    </source>
</evidence>
<sequence length="713" mass="72354">RNAAAAANASAAAAEAAGAAQAEAAEAKRQAQIASTNATIATNAAGTAQALANSAAAAARTARDAANSAAGHADNAAAAAEWAAQYAGQAVEYAKKSTEFANEATKAANTATAAVAKAVEVEKAAREAEWQRLDQDTQRAIQEVRLLAQIEQNERAAYAEKRTQAEQAAQATKDLIAQAETALKAGNTAQATALGRKAAVAVMGGSHGTWSHEAARFALSGADSDIHVWIDTDRHLAQRQDDRETSLYLARTLPPDIGYAAARALESSDPDAAGKFLDGGLVQASAMEARVAVTRALAANPGTAVTKAANDALNAGTPEALYQFLTVTGEAAQREDDAVATAALLSSDKAGPYTRAHAQAAMEGPTWMRRNFIGSVQYKTAQLDADSASHIAAVQGAIAAAAKIAQKAQEDAARAQQAAAVARNAATEAVEWANKAKDWAAQAATSAQQAKTNADVADRSAKDAQAAADRASQAAATARTAARSANYSANRAFESARSAAASANAAQASAASAHASATQAGQDAQTAAQAASQAHQIAAEKHAQEVAAAARQAAAEAQAAKEAGKSPADTPDNDTVQGGGTPWYKDVKWWANATSWLSTGLGFASALAGLGGLLFPPAAIVLEPLAFGLGIASMAVSGVSTILTGIGYGWNSSEFWASAGSTALGVLTFGQSQWIGSLSKVGEKVVAPVATKITQFGHDLISPVTSTLSSLFG</sequence>
<accession>A0ABS6YY41</accession>